<keyword evidence="10" id="KW-0406">Ion transport</keyword>
<keyword evidence="8" id="KW-0460">Magnesium</keyword>
<comment type="catalytic activity">
    <reaction evidence="12">
        <text>Mg(2+)(in) = Mg(2+)(out)</text>
        <dbReference type="Rhea" id="RHEA:29827"/>
        <dbReference type="ChEBI" id="CHEBI:18420"/>
    </reaction>
</comment>
<dbReference type="FunFam" id="1.20.58.340:FF:000001">
    <property type="entry name" value="Magnesium transport protein CorA"/>
    <property type="match status" value="1"/>
</dbReference>
<evidence type="ECO:0000313" key="14">
    <source>
        <dbReference type="EMBL" id="SDH12491.1"/>
    </source>
</evidence>
<dbReference type="Pfam" id="PF01544">
    <property type="entry name" value="CorA"/>
    <property type="match status" value="1"/>
</dbReference>
<dbReference type="Gene3D" id="3.30.460.20">
    <property type="entry name" value="CorA soluble domain-like"/>
    <property type="match status" value="1"/>
</dbReference>
<gene>
    <name evidence="14" type="ORF">SAMN04487974_1238</name>
</gene>
<dbReference type="InterPro" id="IPR050829">
    <property type="entry name" value="CorA_MIT"/>
</dbReference>
<keyword evidence="15" id="KW-1185">Reference proteome</keyword>
<dbReference type="CDD" id="cd12837">
    <property type="entry name" value="EcCorA-like_u1"/>
    <property type="match status" value="1"/>
</dbReference>
<dbReference type="GO" id="GO:0015099">
    <property type="term" value="F:nickel cation transmembrane transporter activity"/>
    <property type="evidence" value="ECO:0007669"/>
    <property type="project" value="TreeGrafter"/>
</dbReference>
<evidence type="ECO:0000256" key="11">
    <source>
        <dbReference type="ARBA" id="ARBA00023136"/>
    </source>
</evidence>
<reference evidence="14 15" key="1">
    <citation type="submission" date="2016-10" db="EMBL/GenBank/DDBJ databases">
        <authorList>
            <person name="de Groot N.N."/>
        </authorList>
    </citation>
    <scope>NUCLEOTIDE SEQUENCE [LARGE SCALE GENOMIC DNA]</scope>
    <source>
        <strain evidence="14 15">CGMCC 1.10267</strain>
    </source>
</reference>
<comment type="similarity">
    <text evidence="2">Belongs to the CorA metal ion transporter (MIT) (TC 1.A.35) family.</text>
</comment>
<name>A0A1G7ZUX9_9HYPH</name>
<evidence type="ECO:0000256" key="5">
    <source>
        <dbReference type="ARBA" id="ARBA00022475"/>
    </source>
</evidence>
<feature type="transmembrane region" description="Helical" evidence="13">
    <location>
        <begin position="269"/>
        <end position="289"/>
    </location>
</feature>
<dbReference type="Proteomes" id="UP000199495">
    <property type="component" value="Unassembled WGS sequence"/>
</dbReference>
<dbReference type="GO" id="GO:0015095">
    <property type="term" value="F:magnesium ion transmembrane transporter activity"/>
    <property type="evidence" value="ECO:0007669"/>
    <property type="project" value="TreeGrafter"/>
</dbReference>
<dbReference type="PANTHER" id="PTHR47685">
    <property type="entry name" value="MAGNESIUM TRANSPORT PROTEIN CORA"/>
    <property type="match status" value="1"/>
</dbReference>
<dbReference type="STRING" id="440168.SAMN04487974_1238"/>
<evidence type="ECO:0000256" key="13">
    <source>
        <dbReference type="SAM" id="Phobius"/>
    </source>
</evidence>
<dbReference type="InterPro" id="IPR045861">
    <property type="entry name" value="CorA_cytoplasmic_dom"/>
</dbReference>
<keyword evidence="11 13" id="KW-0472">Membrane</keyword>
<dbReference type="Gene3D" id="1.20.58.340">
    <property type="entry name" value="Magnesium transport protein CorA, transmembrane region"/>
    <property type="match status" value="2"/>
</dbReference>
<comment type="subcellular location">
    <subcellularLocation>
        <location evidence="1">Cell inner membrane</location>
        <topology evidence="1">Multi-pass membrane protein</topology>
    </subcellularLocation>
</comment>
<evidence type="ECO:0000256" key="8">
    <source>
        <dbReference type="ARBA" id="ARBA00022842"/>
    </source>
</evidence>
<dbReference type="InterPro" id="IPR002523">
    <property type="entry name" value="MgTranspt_CorA/ZnTranspt_ZntB"/>
</dbReference>
<evidence type="ECO:0000256" key="12">
    <source>
        <dbReference type="ARBA" id="ARBA00034269"/>
    </source>
</evidence>
<proteinExistence type="inferred from homology"/>
<dbReference type="PANTHER" id="PTHR47685:SF1">
    <property type="entry name" value="MAGNESIUM TRANSPORT PROTEIN CORA"/>
    <property type="match status" value="1"/>
</dbReference>
<evidence type="ECO:0000256" key="10">
    <source>
        <dbReference type="ARBA" id="ARBA00023065"/>
    </source>
</evidence>
<sequence length="327" mass="36383">MLRIYSGQNGHLAPVENLQQPQDRVALWLDLLNPTGDEVKQVEAHLGVNIPTRDEMAEIELSDRLYREDGAAFMTMTAVTNMETEDAVKVPVSFILKGKTLVTVRHGDSKPFATYTARVQREGAEPCTSGEMAMVGLIEAIIDRTADALERIGDEVDAISQEVFRNKSKSATKKTRDLQSLIEQIGRKGDLLTKIRESLVSIARLAAYHSAVETGPVKSGKELRQRIRLVQRDATSLGDHAIFLSGKITFLLDATLGLINLEQSQIIKIFSVAAVVFLPPTLVASIYGMNFDYMPELHWLLGYPWALGLMVLSALLPFVYFKRRGWL</sequence>
<keyword evidence="7 13" id="KW-0812">Transmembrane</keyword>
<protein>
    <recommendedName>
        <fullName evidence="3">Magnesium transport protein CorA</fullName>
    </recommendedName>
</protein>
<dbReference type="RefSeq" id="WP_090599398.1">
    <property type="nucleotide sequence ID" value="NZ_FNCS01000023.1"/>
</dbReference>
<dbReference type="OrthoDB" id="9803416at2"/>
<dbReference type="InterPro" id="IPR045863">
    <property type="entry name" value="CorA_TM1_TM2"/>
</dbReference>
<evidence type="ECO:0000256" key="4">
    <source>
        <dbReference type="ARBA" id="ARBA00022448"/>
    </source>
</evidence>
<keyword evidence="9 13" id="KW-1133">Transmembrane helix</keyword>
<evidence type="ECO:0000313" key="15">
    <source>
        <dbReference type="Proteomes" id="UP000199495"/>
    </source>
</evidence>
<evidence type="ECO:0000256" key="1">
    <source>
        <dbReference type="ARBA" id="ARBA00004429"/>
    </source>
</evidence>
<evidence type="ECO:0000256" key="2">
    <source>
        <dbReference type="ARBA" id="ARBA00009765"/>
    </source>
</evidence>
<evidence type="ECO:0000256" key="3">
    <source>
        <dbReference type="ARBA" id="ARBA00019439"/>
    </source>
</evidence>
<dbReference type="SUPFAM" id="SSF143865">
    <property type="entry name" value="CorA soluble domain-like"/>
    <property type="match status" value="1"/>
</dbReference>
<evidence type="ECO:0000256" key="9">
    <source>
        <dbReference type="ARBA" id="ARBA00022989"/>
    </source>
</evidence>
<organism evidence="14 15">
    <name type="scientific">Pelagibacterium luteolum</name>
    <dbReference type="NCBI Taxonomy" id="440168"/>
    <lineage>
        <taxon>Bacteria</taxon>
        <taxon>Pseudomonadati</taxon>
        <taxon>Pseudomonadota</taxon>
        <taxon>Alphaproteobacteria</taxon>
        <taxon>Hyphomicrobiales</taxon>
        <taxon>Devosiaceae</taxon>
        <taxon>Pelagibacterium</taxon>
    </lineage>
</organism>
<keyword evidence="5" id="KW-1003">Cell membrane</keyword>
<evidence type="ECO:0000256" key="6">
    <source>
        <dbReference type="ARBA" id="ARBA00022519"/>
    </source>
</evidence>
<keyword evidence="6" id="KW-0997">Cell inner membrane</keyword>
<dbReference type="GO" id="GO:0015087">
    <property type="term" value="F:cobalt ion transmembrane transporter activity"/>
    <property type="evidence" value="ECO:0007669"/>
    <property type="project" value="TreeGrafter"/>
</dbReference>
<evidence type="ECO:0000256" key="7">
    <source>
        <dbReference type="ARBA" id="ARBA00022692"/>
    </source>
</evidence>
<dbReference type="AlphaFoldDB" id="A0A1G7ZUX9"/>
<feature type="transmembrane region" description="Helical" evidence="13">
    <location>
        <begin position="301"/>
        <end position="321"/>
    </location>
</feature>
<keyword evidence="4" id="KW-0813">Transport</keyword>
<dbReference type="EMBL" id="FNCS01000023">
    <property type="protein sequence ID" value="SDH12491.1"/>
    <property type="molecule type" value="Genomic_DNA"/>
</dbReference>
<dbReference type="SUPFAM" id="SSF144083">
    <property type="entry name" value="Magnesium transport protein CorA, transmembrane region"/>
    <property type="match status" value="1"/>
</dbReference>
<dbReference type="GO" id="GO:0005886">
    <property type="term" value="C:plasma membrane"/>
    <property type="evidence" value="ECO:0007669"/>
    <property type="project" value="UniProtKB-SubCell"/>
</dbReference>
<accession>A0A1G7ZUX9</accession>